<dbReference type="RefSeq" id="WP_251803010.1">
    <property type="nucleotide sequence ID" value="NZ_JAMQOL010000058.1"/>
</dbReference>
<dbReference type="InterPro" id="IPR012349">
    <property type="entry name" value="Split_barrel_FMN-bd"/>
</dbReference>
<dbReference type="SUPFAM" id="SSF50475">
    <property type="entry name" value="FMN-binding split barrel"/>
    <property type="match status" value="1"/>
</dbReference>
<proteinExistence type="predicted"/>
<reference evidence="3 4" key="1">
    <citation type="submission" date="2022-06" db="EMBL/GenBank/DDBJ databases">
        <title>Actinoplanes abujensis sp. nov., isolated from Nigerian arid soil.</title>
        <authorList>
            <person name="Ding P."/>
        </authorList>
    </citation>
    <scope>NUCLEOTIDE SEQUENCE [LARGE SCALE GENOMIC DNA]</scope>
    <source>
        <strain evidence="4">TRM88002</strain>
    </source>
</reference>
<dbReference type="Gene3D" id="2.30.110.10">
    <property type="entry name" value="Electron Transport, Fmn-binding Protein, Chain A"/>
    <property type="match status" value="1"/>
</dbReference>
<dbReference type="EMBL" id="JAMQOL010000058">
    <property type="protein sequence ID" value="MCM4083303.1"/>
    <property type="molecule type" value="Genomic_DNA"/>
</dbReference>
<name>A0ABT0YB82_9ACTN</name>
<evidence type="ECO:0000256" key="1">
    <source>
        <dbReference type="ARBA" id="ARBA00023002"/>
    </source>
</evidence>
<sequence length="154" mass="17056">MASWHEIEKEAPAFAQRVRALFDAGTNKTIATLRRDGSPRISASEAAFQDGELTFGMMADSVKLRDIRRDPRIAMHAPTLEPPHDNPEAGPGDAKLAGVVTELPRPPDWPHGDDAGLFRIDIHEVVLTYVGDPADHLVIESWHVGRGHTRRTRK</sequence>
<organism evidence="3 4">
    <name type="scientific">Paractinoplanes hotanensis</name>
    <dbReference type="NCBI Taxonomy" id="2906497"/>
    <lineage>
        <taxon>Bacteria</taxon>
        <taxon>Bacillati</taxon>
        <taxon>Actinomycetota</taxon>
        <taxon>Actinomycetes</taxon>
        <taxon>Micromonosporales</taxon>
        <taxon>Micromonosporaceae</taxon>
        <taxon>Paractinoplanes</taxon>
    </lineage>
</organism>
<dbReference type="InterPro" id="IPR052019">
    <property type="entry name" value="F420H2_bilvrd_red/Heme_oxyg"/>
</dbReference>
<evidence type="ECO:0000313" key="4">
    <source>
        <dbReference type="Proteomes" id="UP001523216"/>
    </source>
</evidence>
<feature type="region of interest" description="Disordered" evidence="2">
    <location>
        <begin position="76"/>
        <end position="95"/>
    </location>
</feature>
<evidence type="ECO:0000256" key="2">
    <source>
        <dbReference type="SAM" id="MobiDB-lite"/>
    </source>
</evidence>
<evidence type="ECO:0000313" key="3">
    <source>
        <dbReference type="EMBL" id="MCM4083303.1"/>
    </source>
</evidence>
<gene>
    <name evidence="3" type="ORF">LXN57_37725</name>
</gene>
<protein>
    <submittedName>
        <fullName evidence="3">Pyridoxamine 5'-phosphate oxidase family protein</fullName>
    </submittedName>
</protein>
<keyword evidence="4" id="KW-1185">Reference proteome</keyword>
<accession>A0ABT0YB82</accession>
<dbReference type="PANTHER" id="PTHR35176">
    <property type="entry name" value="HEME OXYGENASE HI_0854-RELATED"/>
    <property type="match status" value="1"/>
</dbReference>
<comment type="caution">
    <text evidence="3">The sequence shown here is derived from an EMBL/GenBank/DDBJ whole genome shotgun (WGS) entry which is preliminary data.</text>
</comment>
<dbReference type="Proteomes" id="UP001523216">
    <property type="component" value="Unassembled WGS sequence"/>
</dbReference>
<dbReference type="PANTHER" id="PTHR35176:SF6">
    <property type="entry name" value="HEME OXYGENASE HI_0854-RELATED"/>
    <property type="match status" value="1"/>
</dbReference>
<keyword evidence="1" id="KW-0560">Oxidoreductase</keyword>